<keyword evidence="2" id="KW-1185">Reference proteome</keyword>
<name>A0A9Q3DE68_9BASI</name>
<dbReference type="EMBL" id="AVOT02016259">
    <property type="protein sequence ID" value="MBW0501315.1"/>
    <property type="molecule type" value="Genomic_DNA"/>
</dbReference>
<dbReference type="AlphaFoldDB" id="A0A9Q3DE68"/>
<evidence type="ECO:0000313" key="1">
    <source>
        <dbReference type="EMBL" id="MBW0501315.1"/>
    </source>
</evidence>
<organism evidence="1 2">
    <name type="scientific">Austropuccinia psidii MF-1</name>
    <dbReference type="NCBI Taxonomy" id="1389203"/>
    <lineage>
        <taxon>Eukaryota</taxon>
        <taxon>Fungi</taxon>
        <taxon>Dikarya</taxon>
        <taxon>Basidiomycota</taxon>
        <taxon>Pucciniomycotina</taxon>
        <taxon>Pucciniomycetes</taxon>
        <taxon>Pucciniales</taxon>
        <taxon>Sphaerophragmiaceae</taxon>
        <taxon>Austropuccinia</taxon>
    </lineage>
</organism>
<gene>
    <name evidence="1" type="ORF">O181_041030</name>
</gene>
<evidence type="ECO:0000313" key="2">
    <source>
        <dbReference type="Proteomes" id="UP000765509"/>
    </source>
</evidence>
<protein>
    <submittedName>
        <fullName evidence="1">Uncharacterized protein</fullName>
    </submittedName>
</protein>
<accession>A0A9Q3DE68</accession>
<dbReference type="Proteomes" id="UP000765509">
    <property type="component" value="Unassembled WGS sequence"/>
</dbReference>
<proteinExistence type="predicted"/>
<sequence>MLKIVLSYCLAPLKNAEVKCVRGYGNEYYPPLYKGRPMIACFDSDPRLRWCIESECHPPSGRGMLPLTQCYSEKKARESLIYAHSYTVFQKCQKIHVLEGRFTNNTLFKDWWCPFDPDKKINPQLMTCHSCLFGESSATFGNKCDRMP</sequence>
<reference evidence="1" key="1">
    <citation type="submission" date="2021-03" db="EMBL/GenBank/DDBJ databases">
        <title>Draft genome sequence of rust myrtle Austropuccinia psidii MF-1, a brazilian biotype.</title>
        <authorList>
            <person name="Quecine M.C."/>
            <person name="Pachon D.M.R."/>
            <person name="Bonatelli M.L."/>
            <person name="Correr F.H."/>
            <person name="Franceschini L.M."/>
            <person name="Leite T.F."/>
            <person name="Margarido G.R.A."/>
            <person name="Almeida C.A."/>
            <person name="Ferrarezi J.A."/>
            <person name="Labate C.A."/>
        </authorList>
    </citation>
    <scope>NUCLEOTIDE SEQUENCE</scope>
    <source>
        <strain evidence="1">MF-1</strain>
    </source>
</reference>
<comment type="caution">
    <text evidence="1">The sequence shown here is derived from an EMBL/GenBank/DDBJ whole genome shotgun (WGS) entry which is preliminary data.</text>
</comment>